<accession>A0A7L4UQX2</accession>
<dbReference type="RefSeq" id="WP_116495701.1">
    <property type="nucleotide sequence ID" value="NZ_QENZ01000003.1"/>
</dbReference>
<dbReference type="FunFam" id="3.40.50.300:FF:000006">
    <property type="entry name" value="DNA-binding transcriptional regulator NtrC"/>
    <property type="match status" value="1"/>
</dbReference>
<evidence type="ECO:0000313" key="10">
    <source>
        <dbReference type="Proteomes" id="UP000251835"/>
    </source>
</evidence>
<dbReference type="PROSITE" id="PS50110">
    <property type="entry name" value="RESPONSE_REGULATORY"/>
    <property type="match status" value="1"/>
</dbReference>
<dbReference type="PRINTS" id="PR01590">
    <property type="entry name" value="HTHFIS"/>
</dbReference>
<dbReference type="GO" id="GO:0043565">
    <property type="term" value="F:sequence-specific DNA binding"/>
    <property type="evidence" value="ECO:0007669"/>
    <property type="project" value="InterPro"/>
</dbReference>
<dbReference type="Gene3D" id="1.10.8.60">
    <property type="match status" value="1"/>
</dbReference>
<dbReference type="Pfam" id="PF00072">
    <property type="entry name" value="Response_reg"/>
    <property type="match status" value="1"/>
</dbReference>
<dbReference type="PANTHER" id="PTHR32071:SF119">
    <property type="entry name" value="SIGMA L-DEPENDENT TRANSCRIPTIONAL REGULATOR YPLP-RELATED"/>
    <property type="match status" value="1"/>
</dbReference>
<keyword evidence="2" id="KW-0067">ATP-binding</keyword>
<dbReference type="SUPFAM" id="SSF46689">
    <property type="entry name" value="Homeodomain-like"/>
    <property type="match status" value="1"/>
</dbReference>
<dbReference type="GO" id="GO:0000160">
    <property type="term" value="P:phosphorelay signal transduction system"/>
    <property type="evidence" value="ECO:0007669"/>
    <property type="project" value="InterPro"/>
</dbReference>
<evidence type="ECO:0000256" key="5">
    <source>
        <dbReference type="PROSITE-ProRule" id="PRU00169"/>
    </source>
</evidence>
<dbReference type="Pfam" id="PF02954">
    <property type="entry name" value="HTH_8"/>
    <property type="match status" value="1"/>
</dbReference>
<keyword evidence="5" id="KW-0597">Phosphoprotein</keyword>
<feature type="domain" description="Sigma-54 factor interaction" evidence="7">
    <location>
        <begin position="163"/>
        <end position="394"/>
    </location>
</feature>
<evidence type="ECO:0000256" key="6">
    <source>
        <dbReference type="SAM" id="Coils"/>
    </source>
</evidence>
<dbReference type="InterPro" id="IPR002078">
    <property type="entry name" value="Sigma_54_int"/>
</dbReference>
<dbReference type="InterPro" id="IPR002197">
    <property type="entry name" value="HTH_Fis"/>
</dbReference>
<dbReference type="SMART" id="SM00448">
    <property type="entry name" value="REC"/>
    <property type="match status" value="1"/>
</dbReference>
<dbReference type="CDD" id="cd00009">
    <property type="entry name" value="AAA"/>
    <property type="match status" value="1"/>
</dbReference>
<feature type="coiled-coil region" evidence="6">
    <location>
        <begin position="119"/>
        <end position="160"/>
    </location>
</feature>
<gene>
    <name evidence="9" type="ORF">C7377_0450</name>
</gene>
<keyword evidence="1" id="KW-0547">Nucleotide-binding</keyword>
<dbReference type="Pfam" id="PF00158">
    <property type="entry name" value="Sigma54_activat"/>
    <property type="match status" value="1"/>
</dbReference>
<dbReference type="Gene3D" id="1.10.10.60">
    <property type="entry name" value="Homeodomain-like"/>
    <property type="match status" value="1"/>
</dbReference>
<dbReference type="Gene3D" id="3.40.50.2300">
    <property type="match status" value="1"/>
</dbReference>
<reference evidence="9 10" key="1">
    <citation type="submission" date="2018-05" db="EMBL/GenBank/DDBJ databases">
        <title>Genomic Encyclopedia of Type Strains, Phase IV (KMG-IV): sequencing the most valuable type-strain genomes for metagenomic binning, comparative biology and taxonomic classification.</title>
        <authorList>
            <person name="Goeker M."/>
        </authorList>
    </citation>
    <scope>NUCLEOTIDE SEQUENCE [LARGE SCALE GENOMIC DNA]</scope>
    <source>
        <strain evidence="9 10">DSM 28579</strain>
    </source>
</reference>
<dbReference type="EMBL" id="QENZ01000003">
    <property type="protein sequence ID" value="PVX52150.1"/>
    <property type="molecule type" value="Genomic_DNA"/>
</dbReference>
<dbReference type="PROSITE" id="PS00675">
    <property type="entry name" value="SIGMA54_INTERACT_1"/>
    <property type="match status" value="1"/>
</dbReference>
<dbReference type="OrthoDB" id="9810703at2"/>
<keyword evidence="6" id="KW-0175">Coiled coil</keyword>
<dbReference type="GO" id="GO:0006355">
    <property type="term" value="P:regulation of DNA-templated transcription"/>
    <property type="evidence" value="ECO:0007669"/>
    <property type="project" value="InterPro"/>
</dbReference>
<evidence type="ECO:0000256" key="3">
    <source>
        <dbReference type="ARBA" id="ARBA00023015"/>
    </source>
</evidence>
<evidence type="ECO:0000259" key="8">
    <source>
        <dbReference type="PROSITE" id="PS50110"/>
    </source>
</evidence>
<keyword evidence="9" id="KW-0238">DNA-binding</keyword>
<dbReference type="GO" id="GO:0005524">
    <property type="term" value="F:ATP binding"/>
    <property type="evidence" value="ECO:0007669"/>
    <property type="project" value="UniProtKB-KW"/>
</dbReference>
<dbReference type="Proteomes" id="UP000251835">
    <property type="component" value="Unassembled WGS sequence"/>
</dbReference>
<dbReference type="InterPro" id="IPR003593">
    <property type="entry name" value="AAA+_ATPase"/>
</dbReference>
<dbReference type="InterPro" id="IPR001789">
    <property type="entry name" value="Sig_transdc_resp-reg_receiver"/>
</dbReference>
<dbReference type="Pfam" id="PF25601">
    <property type="entry name" value="AAA_lid_14"/>
    <property type="match status" value="1"/>
</dbReference>
<organism evidence="9 10">
    <name type="scientific">Balneicella halophila</name>
    <dbReference type="NCBI Taxonomy" id="1537566"/>
    <lineage>
        <taxon>Bacteria</taxon>
        <taxon>Pseudomonadati</taxon>
        <taxon>Bacteroidota</taxon>
        <taxon>Bacteroidia</taxon>
        <taxon>Bacteroidales</taxon>
        <taxon>Balneicellaceae</taxon>
        <taxon>Balneicella</taxon>
    </lineage>
</organism>
<proteinExistence type="predicted"/>
<dbReference type="CDD" id="cd17536">
    <property type="entry name" value="REC_YesN-like"/>
    <property type="match status" value="1"/>
</dbReference>
<evidence type="ECO:0000259" key="7">
    <source>
        <dbReference type="PROSITE" id="PS50045"/>
    </source>
</evidence>
<dbReference type="InterPro" id="IPR009057">
    <property type="entry name" value="Homeodomain-like_sf"/>
</dbReference>
<feature type="modified residue" description="4-aspartylphosphate" evidence="5">
    <location>
        <position position="52"/>
    </location>
</feature>
<comment type="caution">
    <text evidence="9">The sequence shown here is derived from an EMBL/GenBank/DDBJ whole genome shotgun (WGS) entry which is preliminary data.</text>
</comment>
<evidence type="ECO:0000256" key="1">
    <source>
        <dbReference type="ARBA" id="ARBA00022741"/>
    </source>
</evidence>
<sequence length="483" mass="55091">MRVLVVEDNKLSREAIISFLTEELEVQVAEAEDGYEAMAILTEKSFDLVISDIRMPKIGGLELLKNIKKLYPQTEVILITGFAEIEDSITALRCGALDYLMKPISIEELGIIIQNLQERNNLRSENRNLRASVRAINDDVTEAKKRIQGLQQKIQEVQFSENMAIFSTHMKKVVNLALEFHKSRDIPVLIEGETGTGKEMVARLVHSGKDGVTAPFIAVNCAAISSQLFESELFGYEKGAFTGANQTGNIGKLELAQGGTIFLDEISELPLDLQTKLLRVIQQREFFRVGGTSLIKLNVRFIFATNKRLQDLVTQNLFRADLFYRIDIGKIEIKPLRERKEEILPLTQYFLEIFSRKRNKNFKQIGQDARYIIENHEWKGNIRELQNAIERIVLLYDEEILEGWHLSHITTENVKMKKKLGSLIVPGQLLLPDTPFSIEDLEIEIVAKALERFDGNKSKTADYLNLTRSSLRSRIRKIKERGS</sequence>
<dbReference type="InterPro" id="IPR025662">
    <property type="entry name" value="Sigma_54_int_dom_ATP-bd_1"/>
</dbReference>
<dbReference type="PANTHER" id="PTHR32071">
    <property type="entry name" value="TRANSCRIPTIONAL REGULATORY PROTEIN"/>
    <property type="match status" value="1"/>
</dbReference>
<keyword evidence="3" id="KW-0805">Transcription regulation</keyword>
<dbReference type="SMART" id="SM00382">
    <property type="entry name" value="AAA"/>
    <property type="match status" value="1"/>
</dbReference>
<dbReference type="PROSITE" id="PS00676">
    <property type="entry name" value="SIGMA54_INTERACT_2"/>
    <property type="match status" value="1"/>
</dbReference>
<dbReference type="InterPro" id="IPR058031">
    <property type="entry name" value="AAA_lid_NorR"/>
</dbReference>
<feature type="domain" description="Response regulatory" evidence="8">
    <location>
        <begin position="2"/>
        <end position="117"/>
    </location>
</feature>
<keyword evidence="4" id="KW-0804">Transcription</keyword>
<evidence type="ECO:0000256" key="2">
    <source>
        <dbReference type="ARBA" id="ARBA00022840"/>
    </source>
</evidence>
<evidence type="ECO:0000313" key="9">
    <source>
        <dbReference type="EMBL" id="PVX52150.1"/>
    </source>
</evidence>
<dbReference type="InterPro" id="IPR025943">
    <property type="entry name" value="Sigma_54_int_dom_ATP-bd_2"/>
</dbReference>
<dbReference type="InterPro" id="IPR011006">
    <property type="entry name" value="CheY-like_superfamily"/>
</dbReference>
<evidence type="ECO:0000256" key="4">
    <source>
        <dbReference type="ARBA" id="ARBA00023163"/>
    </source>
</evidence>
<dbReference type="Gene3D" id="3.40.50.300">
    <property type="entry name" value="P-loop containing nucleotide triphosphate hydrolases"/>
    <property type="match status" value="1"/>
</dbReference>
<dbReference type="SUPFAM" id="SSF52540">
    <property type="entry name" value="P-loop containing nucleoside triphosphate hydrolases"/>
    <property type="match status" value="1"/>
</dbReference>
<name>A0A7L4UQX2_BALHA</name>
<dbReference type="SUPFAM" id="SSF52172">
    <property type="entry name" value="CheY-like"/>
    <property type="match status" value="1"/>
</dbReference>
<dbReference type="InterPro" id="IPR027417">
    <property type="entry name" value="P-loop_NTPase"/>
</dbReference>
<keyword evidence="10" id="KW-1185">Reference proteome</keyword>
<dbReference type="PROSITE" id="PS50045">
    <property type="entry name" value="SIGMA54_INTERACT_4"/>
    <property type="match status" value="1"/>
</dbReference>
<dbReference type="AlphaFoldDB" id="A0A7L4UQX2"/>
<protein>
    <submittedName>
        <fullName evidence="9">DNA-binding NtrC family response regulator</fullName>
    </submittedName>
</protein>